<keyword evidence="5 8" id="KW-0648">Protein biosynthesis</keyword>
<dbReference type="NCBIfam" id="TIGR00233">
    <property type="entry name" value="trpS"/>
    <property type="match status" value="1"/>
</dbReference>
<evidence type="ECO:0000256" key="2">
    <source>
        <dbReference type="ARBA" id="ARBA00022598"/>
    </source>
</evidence>
<comment type="similarity">
    <text evidence="1 8 9">Belongs to the class-I aminoacyl-tRNA synthetase family.</text>
</comment>
<keyword evidence="3 8" id="KW-0547">Nucleotide-binding</keyword>
<dbReference type="EMBL" id="BBWU01000016">
    <property type="protein sequence ID" value="GAO38548.1"/>
    <property type="molecule type" value="Genomic_DNA"/>
</dbReference>
<evidence type="ECO:0000256" key="5">
    <source>
        <dbReference type="ARBA" id="ARBA00022917"/>
    </source>
</evidence>
<evidence type="ECO:0000256" key="3">
    <source>
        <dbReference type="ARBA" id="ARBA00022741"/>
    </source>
</evidence>
<dbReference type="Gene3D" id="3.40.50.620">
    <property type="entry name" value="HUPs"/>
    <property type="match status" value="1"/>
</dbReference>
<dbReference type="Proteomes" id="UP000033202">
    <property type="component" value="Unassembled WGS sequence"/>
</dbReference>
<comment type="subunit">
    <text evidence="8">Homodimer.</text>
</comment>
<comment type="subcellular location">
    <subcellularLocation>
        <location evidence="8">Cytoplasm</location>
    </subcellularLocation>
</comment>
<evidence type="ECO:0000256" key="9">
    <source>
        <dbReference type="RuleBase" id="RU363036"/>
    </source>
</evidence>
<gene>
    <name evidence="8 10" type="primary">trpS</name>
    <name evidence="10" type="ORF">SCH01S_16_00670</name>
</gene>
<dbReference type="PROSITE" id="PS00178">
    <property type="entry name" value="AA_TRNA_LIGASE_I"/>
    <property type="match status" value="1"/>
</dbReference>
<dbReference type="OrthoDB" id="9801042at2"/>
<keyword evidence="11" id="KW-1185">Reference proteome</keyword>
<comment type="catalytic activity">
    <reaction evidence="7 8">
        <text>tRNA(Trp) + L-tryptophan + ATP = L-tryptophyl-tRNA(Trp) + AMP + diphosphate + H(+)</text>
        <dbReference type="Rhea" id="RHEA:24080"/>
        <dbReference type="Rhea" id="RHEA-COMP:9671"/>
        <dbReference type="Rhea" id="RHEA-COMP:9705"/>
        <dbReference type="ChEBI" id="CHEBI:15378"/>
        <dbReference type="ChEBI" id="CHEBI:30616"/>
        <dbReference type="ChEBI" id="CHEBI:33019"/>
        <dbReference type="ChEBI" id="CHEBI:57912"/>
        <dbReference type="ChEBI" id="CHEBI:78442"/>
        <dbReference type="ChEBI" id="CHEBI:78535"/>
        <dbReference type="ChEBI" id="CHEBI:456215"/>
        <dbReference type="EC" id="6.1.1.2"/>
    </reaction>
</comment>
<dbReference type="InterPro" id="IPR002305">
    <property type="entry name" value="aa-tRNA-synth_Ic"/>
</dbReference>
<dbReference type="Pfam" id="PF00579">
    <property type="entry name" value="tRNA-synt_1b"/>
    <property type="match status" value="1"/>
</dbReference>
<evidence type="ECO:0000256" key="1">
    <source>
        <dbReference type="ARBA" id="ARBA00005594"/>
    </source>
</evidence>
<dbReference type="InterPro" id="IPR024109">
    <property type="entry name" value="Trp-tRNA-ligase_bac-type"/>
</dbReference>
<dbReference type="GO" id="GO:0005829">
    <property type="term" value="C:cytosol"/>
    <property type="evidence" value="ECO:0007669"/>
    <property type="project" value="TreeGrafter"/>
</dbReference>
<feature type="binding site" evidence="8">
    <location>
        <begin position="8"/>
        <end position="10"/>
    </location>
    <ligand>
        <name>ATP</name>
        <dbReference type="ChEBI" id="CHEBI:30616"/>
    </ligand>
</feature>
<dbReference type="GO" id="GO:0005524">
    <property type="term" value="F:ATP binding"/>
    <property type="evidence" value="ECO:0007669"/>
    <property type="project" value="UniProtKB-UniRule"/>
</dbReference>
<feature type="binding site" evidence="8">
    <location>
        <position position="137"/>
    </location>
    <ligand>
        <name>L-tryptophan</name>
        <dbReference type="ChEBI" id="CHEBI:57912"/>
    </ligand>
</feature>
<dbReference type="Gene3D" id="1.10.240.10">
    <property type="entry name" value="Tyrosyl-Transfer RNA Synthetase"/>
    <property type="match status" value="1"/>
</dbReference>
<evidence type="ECO:0000313" key="10">
    <source>
        <dbReference type="EMBL" id="GAO38548.1"/>
    </source>
</evidence>
<dbReference type="PRINTS" id="PR01039">
    <property type="entry name" value="TRNASYNTHTRP"/>
</dbReference>
<feature type="binding site" evidence="8">
    <location>
        <position position="189"/>
    </location>
    <ligand>
        <name>ATP</name>
        <dbReference type="ChEBI" id="CHEBI:30616"/>
    </ligand>
</feature>
<feature type="binding site" evidence="8">
    <location>
        <begin position="149"/>
        <end position="151"/>
    </location>
    <ligand>
        <name>ATP</name>
        <dbReference type="ChEBI" id="CHEBI:30616"/>
    </ligand>
</feature>
<dbReference type="STRING" id="1219043.SCH01S_16_00670"/>
<dbReference type="InterPro" id="IPR002306">
    <property type="entry name" value="Trp-tRNA-ligase"/>
</dbReference>
<dbReference type="HAMAP" id="MF_00140_B">
    <property type="entry name" value="Trp_tRNA_synth_B"/>
    <property type="match status" value="1"/>
</dbReference>
<comment type="caution">
    <text evidence="10">The sequence shown here is derived from an EMBL/GenBank/DDBJ whole genome shotgun (WGS) entry which is preliminary data.</text>
</comment>
<feature type="binding site" evidence="8">
    <location>
        <begin position="16"/>
        <end position="17"/>
    </location>
    <ligand>
        <name>ATP</name>
        <dbReference type="ChEBI" id="CHEBI:30616"/>
    </ligand>
</feature>
<proteinExistence type="inferred from homology"/>
<dbReference type="CDD" id="cd00806">
    <property type="entry name" value="TrpRS_core"/>
    <property type="match status" value="1"/>
</dbReference>
<name>A0A0E9MM23_9SPHN</name>
<dbReference type="InterPro" id="IPR050203">
    <property type="entry name" value="Trp-tRNA_synthetase"/>
</dbReference>
<comment type="function">
    <text evidence="8">Catalyzes the attachment of tryptophan to tRNA(Trp).</text>
</comment>
<keyword evidence="8" id="KW-0963">Cytoplasm</keyword>
<dbReference type="GO" id="GO:0006436">
    <property type="term" value="P:tryptophanyl-tRNA aminoacylation"/>
    <property type="evidence" value="ECO:0007669"/>
    <property type="project" value="UniProtKB-UniRule"/>
</dbReference>
<evidence type="ECO:0000256" key="7">
    <source>
        <dbReference type="ARBA" id="ARBA00049929"/>
    </source>
</evidence>
<dbReference type="RefSeq" id="WP_046347398.1">
    <property type="nucleotide sequence ID" value="NZ_BBWU01000016.1"/>
</dbReference>
<dbReference type="GO" id="GO:0004830">
    <property type="term" value="F:tryptophan-tRNA ligase activity"/>
    <property type="evidence" value="ECO:0007669"/>
    <property type="project" value="UniProtKB-UniRule"/>
</dbReference>
<feature type="binding site" evidence="8">
    <location>
        <begin position="198"/>
        <end position="202"/>
    </location>
    <ligand>
        <name>ATP</name>
        <dbReference type="ChEBI" id="CHEBI:30616"/>
    </ligand>
</feature>
<dbReference type="FunFam" id="1.10.240.10:FF:000002">
    <property type="entry name" value="Tryptophan--tRNA ligase"/>
    <property type="match status" value="1"/>
</dbReference>
<dbReference type="InterPro" id="IPR001412">
    <property type="entry name" value="aa-tRNA-synth_I_CS"/>
</dbReference>
<keyword evidence="4 8" id="KW-0067">ATP-binding</keyword>
<organism evidence="10 11">
    <name type="scientific">Sphingomonas changbaiensis NBRC 104936</name>
    <dbReference type="NCBI Taxonomy" id="1219043"/>
    <lineage>
        <taxon>Bacteria</taxon>
        <taxon>Pseudomonadati</taxon>
        <taxon>Pseudomonadota</taxon>
        <taxon>Alphaproteobacteria</taxon>
        <taxon>Sphingomonadales</taxon>
        <taxon>Sphingomonadaceae</taxon>
        <taxon>Sphingomonas</taxon>
    </lineage>
</organism>
<dbReference type="EC" id="6.1.1.2" evidence="8"/>
<dbReference type="AlphaFoldDB" id="A0A0E9MM23"/>
<accession>A0A0E9MM23</accession>
<keyword evidence="2 8" id="KW-0436">Ligase</keyword>
<evidence type="ECO:0000256" key="8">
    <source>
        <dbReference type="HAMAP-Rule" id="MF_00140"/>
    </source>
</evidence>
<dbReference type="PANTHER" id="PTHR43766">
    <property type="entry name" value="TRYPTOPHAN--TRNA LIGASE, MITOCHONDRIAL"/>
    <property type="match status" value="1"/>
</dbReference>
<protein>
    <recommendedName>
        <fullName evidence="8">Tryptophan--tRNA ligase</fullName>
        <ecNumber evidence="8">6.1.1.2</ecNumber>
    </recommendedName>
    <alternativeName>
        <fullName evidence="8">Tryptophanyl-tRNA synthetase</fullName>
        <shortName evidence="8">TrpRS</shortName>
    </alternativeName>
</protein>
<dbReference type="PANTHER" id="PTHR43766:SF1">
    <property type="entry name" value="TRYPTOPHAN--TRNA LIGASE, MITOCHONDRIAL"/>
    <property type="match status" value="1"/>
</dbReference>
<dbReference type="SUPFAM" id="SSF52374">
    <property type="entry name" value="Nucleotidylyl transferase"/>
    <property type="match status" value="1"/>
</dbReference>
<dbReference type="InterPro" id="IPR014729">
    <property type="entry name" value="Rossmann-like_a/b/a_fold"/>
</dbReference>
<reference evidence="10 11" key="1">
    <citation type="submission" date="2015-04" db="EMBL/GenBank/DDBJ databases">
        <title>Whole genome shotgun sequence of Sphingomonas changbaiensis NBRC 104936.</title>
        <authorList>
            <person name="Katano-Makiyama Y."/>
            <person name="Hosoyama A."/>
            <person name="Hashimoto M."/>
            <person name="Noguchi M."/>
            <person name="Tsuchikane K."/>
            <person name="Ohji S."/>
            <person name="Yamazoe A."/>
            <person name="Ichikawa N."/>
            <person name="Kimura A."/>
            <person name="Fujita N."/>
        </authorList>
    </citation>
    <scope>NUCLEOTIDE SEQUENCE [LARGE SCALE GENOMIC DNA]</scope>
    <source>
        <strain evidence="10 11">NBRC 104936</strain>
    </source>
</reference>
<evidence type="ECO:0000256" key="4">
    <source>
        <dbReference type="ARBA" id="ARBA00022840"/>
    </source>
</evidence>
<sequence length="335" mass="36782">MRIVSGIQPTGNLHLGNYLGAIRNWVRMQDENAAAGGDTLFFLADLHAITVHNKPEELAANTREMAAALIASGIDPQKSVLFNQARVPAHAELAWLLNGTARIGWMNRMTQFKEKSGKNREGASVGLFVYPVLMAADVLIYRTTHVPVGEDQKQHLELARDIATKFNTDFETDLFVLPDPIIPPAAARIMSLRDGTAKMSKSDPSDMSRINLSDDDDTIAQKIKKAKTDPEPLPATPAGLEGRPEARNLVSIYAVLSDQSVEQVLETFEGQGFGAFKPALADLLVETLRPIRQRFLELKHDQVGLDRVLEQGADRARTLAEPVLDGAYKALGLQR</sequence>
<feature type="short sequence motif" description="'KMSKS' region" evidence="8">
    <location>
        <begin position="198"/>
        <end position="202"/>
    </location>
</feature>
<feature type="short sequence motif" description="'HIGH' region" evidence="8">
    <location>
        <begin position="9"/>
        <end position="17"/>
    </location>
</feature>
<evidence type="ECO:0000256" key="6">
    <source>
        <dbReference type="ARBA" id="ARBA00023146"/>
    </source>
</evidence>
<keyword evidence="6 8" id="KW-0030">Aminoacyl-tRNA synthetase</keyword>
<evidence type="ECO:0000313" key="11">
    <source>
        <dbReference type="Proteomes" id="UP000033202"/>
    </source>
</evidence>